<evidence type="ECO:0000313" key="2">
    <source>
        <dbReference type="EMBL" id="VDN37777.1"/>
    </source>
</evidence>
<dbReference type="PANTHER" id="PTHR23317:SF26">
    <property type="entry name" value="ZIZIMIN, ISOFORM K"/>
    <property type="match status" value="1"/>
</dbReference>
<accession>A0A3P7NW07</accession>
<name>A0A3P7NW07_DIBLA</name>
<proteinExistence type="predicted"/>
<sequence length="123" mass="13757">MDVQRASTGNAYRERSAGAFASSSGLALLGNNGRQFLEDIDDLIKRIRTVLTATDEMRRHSDDPERLIDLQYSLAKSYASNPVLRRYLVGYFHSKCYCYFLLISSTGVCYCILSLQSLVGETG</sequence>
<gene>
    <name evidence="2" type="ORF">DILT_LOCUS17422</name>
</gene>
<dbReference type="PANTHER" id="PTHR23317">
    <property type="entry name" value="DEDICATOR OF CYTOKINESIS DOCK"/>
    <property type="match status" value="1"/>
</dbReference>
<keyword evidence="1" id="KW-0812">Transmembrane</keyword>
<keyword evidence="1" id="KW-0472">Membrane</keyword>
<dbReference type="EMBL" id="UYRU01091695">
    <property type="protein sequence ID" value="VDN37777.1"/>
    <property type="molecule type" value="Genomic_DNA"/>
</dbReference>
<dbReference type="Proteomes" id="UP000281553">
    <property type="component" value="Unassembled WGS sequence"/>
</dbReference>
<organism evidence="2 3">
    <name type="scientific">Dibothriocephalus latus</name>
    <name type="common">Fish tapeworm</name>
    <name type="synonym">Diphyllobothrium latum</name>
    <dbReference type="NCBI Taxonomy" id="60516"/>
    <lineage>
        <taxon>Eukaryota</taxon>
        <taxon>Metazoa</taxon>
        <taxon>Spiralia</taxon>
        <taxon>Lophotrochozoa</taxon>
        <taxon>Platyhelminthes</taxon>
        <taxon>Cestoda</taxon>
        <taxon>Eucestoda</taxon>
        <taxon>Diphyllobothriidea</taxon>
        <taxon>Diphyllobothriidae</taxon>
        <taxon>Dibothriocephalus</taxon>
    </lineage>
</organism>
<dbReference type="GO" id="GO:0007264">
    <property type="term" value="P:small GTPase-mediated signal transduction"/>
    <property type="evidence" value="ECO:0007669"/>
    <property type="project" value="InterPro"/>
</dbReference>
<keyword evidence="3" id="KW-1185">Reference proteome</keyword>
<reference evidence="2 3" key="1">
    <citation type="submission" date="2018-11" db="EMBL/GenBank/DDBJ databases">
        <authorList>
            <consortium name="Pathogen Informatics"/>
        </authorList>
    </citation>
    <scope>NUCLEOTIDE SEQUENCE [LARGE SCALE GENOMIC DNA]</scope>
</reference>
<dbReference type="GO" id="GO:0005085">
    <property type="term" value="F:guanyl-nucleotide exchange factor activity"/>
    <property type="evidence" value="ECO:0007669"/>
    <property type="project" value="InterPro"/>
</dbReference>
<feature type="transmembrane region" description="Helical" evidence="1">
    <location>
        <begin position="96"/>
        <end position="119"/>
    </location>
</feature>
<keyword evidence="1" id="KW-1133">Transmembrane helix</keyword>
<dbReference type="InterPro" id="IPR026791">
    <property type="entry name" value="DOCK"/>
</dbReference>
<dbReference type="AlphaFoldDB" id="A0A3P7NW07"/>
<protein>
    <submittedName>
        <fullName evidence="2">Uncharacterized protein</fullName>
    </submittedName>
</protein>
<dbReference type="OrthoDB" id="6158193at2759"/>
<evidence type="ECO:0000313" key="3">
    <source>
        <dbReference type="Proteomes" id="UP000281553"/>
    </source>
</evidence>
<evidence type="ECO:0000256" key="1">
    <source>
        <dbReference type="SAM" id="Phobius"/>
    </source>
</evidence>